<dbReference type="Proteomes" id="UP000268162">
    <property type="component" value="Unassembled WGS sequence"/>
</dbReference>
<dbReference type="InterPro" id="IPR006640">
    <property type="entry name" value="SprT-like_domain"/>
</dbReference>
<dbReference type="PANTHER" id="PTHR23099:SF0">
    <property type="entry name" value="GERM CELL NUCLEAR ACIDIC PROTEIN"/>
    <property type="match status" value="1"/>
</dbReference>
<dbReference type="AlphaFoldDB" id="A0A4P9ZUS7"/>
<reference evidence="3" key="1">
    <citation type="journal article" date="2018" name="Nat. Microbiol.">
        <title>Leveraging single-cell genomics to expand the fungal tree of life.</title>
        <authorList>
            <person name="Ahrendt S.R."/>
            <person name="Quandt C.A."/>
            <person name="Ciobanu D."/>
            <person name="Clum A."/>
            <person name="Salamov A."/>
            <person name="Andreopoulos B."/>
            <person name="Cheng J.F."/>
            <person name="Woyke T."/>
            <person name="Pelin A."/>
            <person name="Henrissat B."/>
            <person name="Reynolds N.K."/>
            <person name="Benny G.L."/>
            <person name="Smith M.E."/>
            <person name="James T.Y."/>
            <person name="Grigoriev I.V."/>
        </authorList>
    </citation>
    <scope>NUCLEOTIDE SEQUENCE [LARGE SCALE GENOMIC DNA]</scope>
    <source>
        <strain evidence="3">RSA 468</strain>
    </source>
</reference>
<evidence type="ECO:0000313" key="3">
    <source>
        <dbReference type="Proteomes" id="UP000268162"/>
    </source>
</evidence>
<organism evidence="2 3">
    <name type="scientific">Dimargaris cristalligena</name>
    <dbReference type="NCBI Taxonomy" id="215637"/>
    <lineage>
        <taxon>Eukaryota</taxon>
        <taxon>Fungi</taxon>
        <taxon>Fungi incertae sedis</taxon>
        <taxon>Zoopagomycota</taxon>
        <taxon>Kickxellomycotina</taxon>
        <taxon>Dimargaritomycetes</taxon>
        <taxon>Dimargaritales</taxon>
        <taxon>Dimargaritaceae</taxon>
        <taxon>Dimargaris</taxon>
    </lineage>
</organism>
<dbReference type="Pfam" id="PF10263">
    <property type="entry name" value="SprT-like"/>
    <property type="match status" value="1"/>
</dbReference>
<dbReference type="GO" id="GO:0006950">
    <property type="term" value="P:response to stress"/>
    <property type="evidence" value="ECO:0007669"/>
    <property type="project" value="UniProtKB-ARBA"/>
</dbReference>
<gene>
    <name evidence="2" type="ORF">BJ085DRAFT_21943</name>
</gene>
<sequence>LFHEFNRRVFNNRLPENMLVEWSVSLNKTAGRAYTGWKVKNEERKCRVELATKVINRVERLQETLLHELCHCAVWIIDGKEEGHGPMFKKWAQRAMQAYPNIPITTRHSYDIDYKYKYTCSNTSCATVYGRHSKSIDMTKKVCGRCKR</sequence>
<evidence type="ECO:0000313" key="2">
    <source>
        <dbReference type="EMBL" id="RKP36562.1"/>
    </source>
</evidence>
<name>A0A4P9ZUS7_9FUNG</name>
<protein>
    <submittedName>
        <fullName evidence="2">SprT-like family-domain-containing protein</fullName>
    </submittedName>
</protein>
<dbReference type="EMBL" id="ML002632">
    <property type="protein sequence ID" value="RKP36562.1"/>
    <property type="molecule type" value="Genomic_DNA"/>
</dbReference>
<proteinExistence type="predicted"/>
<feature type="domain" description="SprT-like" evidence="1">
    <location>
        <begin position="1"/>
        <end position="148"/>
    </location>
</feature>
<dbReference type="GO" id="GO:0005634">
    <property type="term" value="C:nucleus"/>
    <property type="evidence" value="ECO:0007669"/>
    <property type="project" value="TreeGrafter"/>
</dbReference>
<dbReference type="SMART" id="SM00731">
    <property type="entry name" value="SprT"/>
    <property type="match status" value="1"/>
</dbReference>
<accession>A0A4P9ZUS7</accession>
<dbReference type="PANTHER" id="PTHR23099">
    <property type="entry name" value="TRANSCRIPTIONAL REGULATOR"/>
    <property type="match status" value="1"/>
</dbReference>
<feature type="non-terminal residue" evidence="2">
    <location>
        <position position="1"/>
    </location>
</feature>
<evidence type="ECO:0000259" key="1">
    <source>
        <dbReference type="SMART" id="SM00731"/>
    </source>
</evidence>
<keyword evidence="3" id="KW-1185">Reference proteome</keyword>
<dbReference type="STRING" id="215637.A0A4P9ZUS7"/>